<feature type="domain" description="Restriction endonuclease type IV Mrr" evidence="2">
    <location>
        <begin position="108"/>
        <end position="204"/>
    </location>
</feature>
<dbReference type="PANTHER" id="PTHR30015">
    <property type="entry name" value="MRR RESTRICTION SYSTEM PROTEIN"/>
    <property type="match status" value="1"/>
</dbReference>
<evidence type="ECO:0000313" key="3">
    <source>
        <dbReference type="EMBL" id="GAA2040702.1"/>
    </source>
</evidence>
<keyword evidence="1" id="KW-0175">Coiled coil</keyword>
<reference evidence="3 4" key="1">
    <citation type="journal article" date="2019" name="Int. J. Syst. Evol. Microbiol.">
        <title>The Global Catalogue of Microorganisms (GCM) 10K type strain sequencing project: providing services to taxonomists for standard genome sequencing and annotation.</title>
        <authorList>
            <consortium name="The Broad Institute Genomics Platform"/>
            <consortium name="The Broad Institute Genome Sequencing Center for Infectious Disease"/>
            <person name="Wu L."/>
            <person name="Ma J."/>
        </authorList>
    </citation>
    <scope>NUCLEOTIDE SEQUENCE [LARGE SCALE GENOMIC DNA]</scope>
    <source>
        <strain evidence="3 4">JCM 14283</strain>
    </source>
</reference>
<dbReference type="InterPro" id="IPR011856">
    <property type="entry name" value="tRNA_endonuc-like_dom_sf"/>
</dbReference>
<evidence type="ECO:0000256" key="1">
    <source>
        <dbReference type="SAM" id="Coils"/>
    </source>
</evidence>
<dbReference type="EMBL" id="BAAANB010000021">
    <property type="protein sequence ID" value="GAA2040702.1"/>
    <property type="molecule type" value="Genomic_DNA"/>
</dbReference>
<dbReference type="Pfam" id="PF04471">
    <property type="entry name" value="Mrr_cat"/>
    <property type="match status" value="1"/>
</dbReference>
<dbReference type="InterPro" id="IPR011335">
    <property type="entry name" value="Restrct_endonuc-II-like"/>
</dbReference>
<dbReference type="PANTHER" id="PTHR30015:SF7">
    <property type="entry name" value="TYPE IV METHYL-DIRECTED RESTRICTION ENZYME ECOKMRR"/>
    <property type="match status" value="1"/>
</dbReference>
<feature type="coiled-coil region" evidence="1">
    <location>
        <begin position="72"/>
        <end position="103"/>
    </location>
</feature>
<dbReference type="Gene3D" id="3.40.1350.10">
    <property type="match status" value="1"/>
</dbReference>
<dbReference type="SUPFAM" id="SSF52980">
    <property type="entry name" value="Restriction endonuclease-like"/>
    <property type="match status" value="1"/>
</dbReference>
<accession>A0ABN2UNT3</accession>
<sequence>MTSYWSGKCVFCGRKANMFRASAGKQTLTRRGAARAATNLAKQRAREAAERAEAVQRYQAEQRAERERAIAARRAERERAIAAQRAERERVKAAKRAEAEARQQRINGLTWQEAERLACRWMRENGYSDARLTPPGADGGVDVVSMSAIGQVKRHAKPVGLAEMQRMDSIALRQRKKALFFSTGGFTPKAKEWARDHKIELYEMPPVRRVR</sequence>
<name>A0ABN2UNT3_9MICO</name>
<dbReference type="InterPro" id="IPR052906">
    <property type="entry name" value="Type_IV_Methyl-Rstrct_Enzyme"/>
</dbReference>
<dbReference type="RefSeq" id="WP_343994093.1">
    <property type="nucleotide sequence ID" value="NZ_BAAANB010000021.1"/>
</dbReference>
<protein>
    <recommendedName>
        <fullName evidence="2">Restriction endonuclease type IV Mrr domain-containing protein</fullName>
    </recommendedName>
</protein>
<comment type="caution">
    <text evidence="3">The sequence shown here is derived from an EMBL/GenBank/DDBJ whole genome shotgun (WGS) entry which is preliminary data.</text>
</comment>
<organism evidence="3 4">
    <name type="scientific">Terrabacter terrae</name>
    <dbReference type="NCBI Taxonomy" id="318434"/>
    <lineage>
        <taxon>Bacteria</taxon>
        <taxon>Bacillati</taxon>
        <taxon>Actinomycetota</taxon>
        <taxon>Actinomycetes</taxon>
        <taxon>Micrococcales</taxon>
        <taxon>Intrasporangiaceae</taxon>
        <taxon>Terrabacter</taxon>
    </lineage>
</organism>
<dbReference type="InterPro" id="IPR007560">
    <property type="entry name" value="Restrct_endonuc_IV_Mrr"/>
</dbReference>
<evidence type="ECO:0000259" key="2">
    <source>
        <dbReference type="Pfam" id="PF04471"/>
    </source>
</evidence>
<proteinExistence type="predicted"/>
<keyword evidence="4" id="KW-1185">Reference proteome</keyword>
<gene>
    <name evidence="3" type="ORF">GCM10009740_37070</name>
</gene>
<dbReference type="Proteomes" id="UP001501285">
    <property type="component" value="Unassembled WGS sequence"/>
</dbReference>
<evidence type="ECO:0000313" key="4">
    <source>
        <dbReference type="Proteomes" id="UP001501285"/>
    </source>
</evidence>